<dbReference type="Pfam" id="PF13557">
    <property type="entry name" value="Phenol_MetA_deg"/>
    <property type="match status" value="1"/>
</dbReference>
<keyword evidence="1" id="KW-0732">Signal</keyword>
<feature type="signal peptide" evidence="1">
    <location>
        <begin position="1"/>
        <end position="30"/>
    </location>
</feature>
<evidence type="ECO:0000256" key="1">
    <source>
        <dbReference type="SAM" id="SignalP"/>
    </source>
</evidence>
<evidence type="ECO:0000313" key="2">
    <source>
        <dbReference type="EMBL" id="ALH80920.1"/>
    </source>
</evidence>
<dbReference type="AlphaFoldDB" id="A0A0N9UVL5"/>
<gene>
    <name evidence="2" type="ORF">AN936_11240</name>
</gene>
<reference evidence="2 3" key="1">
    <citation type="journal article" date="2015" name="Genome Announc.">
        <title>Complete Genome Sequence of Polypropylene Glycol- and Polyethylene Glycol-Degrading Sphingopyxis macrogoltabida Strain EY-1.</title>
        <authorList>
            <person name="Ohtsubo Y."/>
            <person name="Nagata Y."/>
            <person name="Numata M."/>
            <person name="Tsuchikane K."/>
            <person name="Hosoyama A."/>
            <person name="Yamazoe A."/>
            <person name="Tsuda M."/>
            <person name="Fujita N."/>
            <person name="Kawai F."/>
        </authorList>
    </citation>
    <scope>NUCLEOTIDE SEQUENCE [LARGE SCALE GENOMIC DNA]</scope>
    <source>
        <strain evidence="2 3">EY-1</strain>
    </source>
</reference>
<evidence type="ECO:0000313" key="3">
    <source>
        <dbReference type="Proteomes" id="UP000058074"/>
    </source>
</evidence>
<evidence type="ECO:0008006" key="4">
    <source>
        <dbReference type="Google" id="ProtNLM"/>
    </source>
</evidence>
<proteinExistence type="predicted"/>
<sequence>MTIAARTRSTLPFAAALLLPIALIASPAAAEGQRELCPDRPGLGTPACTVDRGKVIFELGLGDWTRDRQGPVRTDTVQVGDALVRIGLTESLEAQLGWTAYGHVRTRDRAAGTVRKASGIGDVTLALRQNLRNPDGSGFSVAVMPYASLPAGGSAIGAGDWGGGLLVSMSFDLSDSVSLAVTPQVDAAVDGDGAGRHLGYGSVVGLGFGLNDSLSAAAEISLYRDRDPGGHNTQALAGLSMGWQAGDDTQLDVGVNFGLNRVSPDAEVYFGIARRF</sequence>
<accession>A0A0N9UVL5</accession>
<dbReference type="OrthoDB" id="189778at2"/>
<protein>
    <recommendedName>
        <fullName evidence="4">Transporter</fullName>
    </recommendedName>
</protein>
<name>A0A0N9UVL5_SPHMC</name>
<dbReference type="PATRIC" id="fig|33050.5.peg.2325"/>
<dbReference type="InterPro" id="IPR025737">
    <property type="entry name" value="FApF"/>
</dbReference>
<dbReference type="KEGG" id="smag:AN936_11240"/>
<organism evidence="2 3">
    <name type="scientific">Sphingopyxis macrogoltabida</name>
    <name type="common">Sphingomonas macrogoltabidus</name>
    <dbReference type="NCBI Taxonomy" id="33050"/>
    <lineage>
        <taxon>Bacteria</taxon>
        <taxon>Pseudomonadati</taxon>
        <taxon>Pseudomonadota</taxon>
        <taxon>Alphaproteobacteria</taxon>
        <taxon>Sphingomonadales</taxon>
        <taxon>Sphingomonadaceae</taxon>
        <taxon>Sphingopyxis</taxon>
    </lineage>
</organism>
<feature type="chain" id="PRO_5006039088" description="Transporter" evidence="1">
    <location>
        <begin position="31"/>
        <end position="276"/>
    </location>
</feature>
<dbReference type="EMBL" id="CP012700">
    <property type="protein sequence ID" value="ALH80920.1"/>
    <property type="molecule type" value="Genomic_DNA"/>
</dbReference>
<dbReference type="RefSeq" id="WP_054588221.1">
    <property type="nucleotide sequence ID" value="NZ_CP012700.1"/>
</dbReference>
<dbReference type="Proteomes" id="UP000058074">
    <property type="component" value="Chromosome"/>
</dbReference>